<gene>
    <name evidence="13" type="primary">STE23</name>
    <name evidence="13" type="ORF">MYAM1_001581</name>
</gene>
<evidence type="ECO:0000256" key="2">
    <source>
        <dbReference type="ARBA" id="ARBA00022670"/>
    </source>
</evidence>
<dbReference type="Pfam" id="PF05193">
    <property type="entry name" value="Peptidase_M16_C"/>
    <property type="match status" value="1"/>
</dbReference>
<evidence type="ECO:0000256" key="1">
    <source>
        <dbReference type="ARBA" id="ARBA00007261"/>
    </source>
</evidence>
<dbReference type="EMBL" id="CP119944">
    <property type="protein sequence ID" value="WFC98848.1"/>
    <property type="molecule type" value="Genomic_DNA"/>
</dbReference>
<protein>
    <submittedName>
        <fullName evidence="13">Insulysin</fullName>
        <ecNumber evidence="13">3.4.24.56</ecNumber>
    </submittedName>
</protein>
<dbReference type="PROSITE" id="PS00143">
    <property type="entry name" value="INSULINASE"/>
    <property type="match status" value="1"/>
</dbReference>
<dbReference type="Pfam" id="PF00675">
    <property type="entry name" value="Peptidase_M16"/>
    <property type="match status" value="1"/>
</dbReference>
<keyword evidence="2" id="KW-0645">Protease</keyword>
<name>A0AAJ6CHK3_9BASI</name>
<evidence type="ECO:0000259" key="12">
    <source>
        <dbReference type="Pfam" id="PF22456"/>
    </source>
</evidence>
<evidence type="ECO:0000313" key="13">
    <source>
        <dbReference type="EMBL" id="WFC98848.1"/>
    </source>
</evidence>
<dbReference type="GO" id="GO:0051603">
    <property type="term" value="P:proteolysis involved in protein catabolic process"/>
    <property type="evidence" value="ECO:0007669"/>
    <property type="project" value="TreeGrafter"/>
</dbReference>
<feature type="domain" description="Peptidase M16 N-terminal" evidence="9">
    <location>
        <begin position="128"/>
        <end position="261"/>
    </location>
</feature>
<feature type="compositionally biased region" description="Low complexity" evidence="8">
    <location>
        <begin position="9"/>
        <end position="20"/>
    </location>
</feature>
<keyword evidence="14" id="KW-1185">Reference proteome</keyword>
<dbReference type="InterPro" id="IPR054734">
    <property type="entry name" value="PqqF-like_C_4"/>
</dbReference>
<dbReference type="Gene3D" id="3.30.830.10">
    <property type="entry name" value="Metalloenzyme, LuxS/M16 peptidase-like"/>
    <property type="match status" value="4"/>
</dbReference>
<dbReference type="PANTHER" id="PTHR43690">
    <property type="entry name" value="NARDILYSIN"/>
    <property type="match status" value="1"/>
</dbReference>
<accession>A0AAJ6CHK3</accession>
<keyword evidence="4 13" id="KW-0378">Hydrolase</keyword>
<dbReference type="PANTHER" id="PTHR43690:SF18">
    <property type="entry name" value="INSULIN-DEGRADING ENZYME-RELATED"/>
    <property type="match status" value="1"/>
</dbReference>
<dbReference type="FunFam" id="3.30.830.10:FF:000004">
    <property type="entry name" value="Putative insulin-degrading enzyme"/>
    <property type="match status" value="1"/>
</dbReference>
<dbReference type="GO" id="GO:0004222">
    <property type="term" value="F:metalloendopeptidase activity"/>
    <property type="evidence" value="ECO:0007669"/>
    <property type="project" value="UniProtKB-EC"/>
</dbReference>
<proteinExistence type="inferred from homology"/>
<evidence type="ECO:0000256" key="5">
    <source>
        <dbReference type="ARBA" id="ARBA00022833"/>
    </source>
</evidence>
<feature type="domain" description="Peptidase M16 middle/third" evidence="11">
    <location>
        <begin position="474"/>
        <end position="757"/>
    </location>
</feature>
<dbReference type="InterPro" id="IPR007863">
    <property type="entry name" value="Peptidase_M16_C"/>
</dbReference>
<evidence type="ECO:0000259" key="9">
    <source>
        <dbReference type="Pfam" id="PF00675"/>
    </source>
</evidence>
<evidence type="ECO:0000256" key="8">
    <source>
        <dbReference type="SAM" id="MobiDB-lite"/>
    </source>
</evidence>
<dbReference type="InterPro" id="IPR011249">
    <property type="entry name" value="Metalloenz_LuxS/M16"/>
</dbReference>
<comment type="similarity">
    <text evidence="1 7">Belongs to the peptidase M16 family.</text>
</comment>
<dbReference type="AlphaFoldDB" id="A0AAJ6CHK3"/>
<dbReference type="InterPro" id="IPR032632">
    <property type="entry name" value="Peptidase_M16_M"/>
</dbReference>
<dbReference type="Proteomes" id="UP001219567">
    <property type="component" value="Chromosome 2"/>
</dbReference>
<reference evidence="13 14" key="1">
    <citation type="submission" date="2023-03" db="EMBL/GenBank/DDBJ databases">
        <title>Mating type loci evolution in Malassezia.</title>
        <authorList>
            <person name="Coelho M.A."/>
        </authorList>
    </citation>
    <scope>NUCLEOTIDE SEQUENCE [LARGE SCALE GENOMIC DNA]</scope>
    <source>
        <strain evidence="13 14">CBS 9725</strain>
    </source>
</reference>
<keyword evidence="6" id="KW-0482">Metalloprotease</keyword>
<dbReference type="Pfam" id="PF16187">
    <property type="entry name" value="Peptidase_M16_M"/>
    <property type="match status" value="1"/>
</dbReference>
<dbReference type="GO" id="GO:0005739">
    <property type="term" value="C:mitochondrion"/>
    <property type="evidence" value="ECO:0007669"/>
    <property type="project" value="TreeGrafter"/>
</dbReference>
<evidence type="ECO:0000259" key="10">
    <source>
        <dbReference type="Pfam" id="PF05193"/>
    </source>
</evidence>
<dbReference type="InterPro" id="IPR050626">
    <property type="entry name" value="Peptidase_M16"/>
</dbReference>
<dbReference type="GO" id="GO:0005829">
    <property type="term" value="C:cytosol"/>
    <property type="evidence" value="ECO:0007669"/>
    <property type="project" value="TreeGrafter"/>
</dbReference>
<dbReference type="GO" id="GO:0046872">
    <property type="term" value="F:metal ion binding"/>
    <property type="evidence" value="ECO:0007669"/>
    <property type="project" value="UniProtKB-KW"/>
</dbReference>
<keyword evidence="5" id="KW-0862">Zinc</keyword>
<dbReference type="InterPro" id="IPR011765">
    <property type="entry name" value="Pept_M16_N"/>
</dbReference>
<evidence type="ECO:0000256" key="4">
    <source>
        <dbReference type="ARBA" id="ARBA00022801"/>
    </source>
</evidence>
<dbReference type="Pfam" id="PF22456">
    <property type="entry name" value="PqqF-like_C_4"/>
    <property type="match status" value="1"/>
</dbReference>
<feature type="compositionally biased region" description="Polar residues" evidence="8">
    <location>
        <begin position="1158"/>
        <end position="1171"/>
    </location>
</feature>
<dbReference type="FunFam" id="3.30.830.10:FF:000003">
    <property type="entry name" value="Insulin-degrading enzyme"/>
    <property type="match status" value="1"/>
</dbReference>
<evidence type="ECO:0000313" key="14">
    <source>
        <dbReference type="Proteomes" id="UP001219567"/>
    </source>
</evidence>
<feature type="domain" description="Coenzyme PQQ synthesis protein F-like C-terminal lobe" evidence="12">
    <location>
        <begin position="865"/>
        <end position="963"/>
    </location>
</feature>
<evidence type="ECO:0000256" key="3">
    <source>
        <dbReference type="ARBA" id="ARBA00022723"/>
    </source>
</evidence>
<dbReference type="InterPro" id="IPR001431">
    <property type="entry name" value="Pept_M16_Zn_BS"/>
</dbReference>
<feature type="region of interest" description="Disordered" evidence="8">
    <location>
        <begin position="1145"/>
        <end position="1171"/>
    </location>
</feature>
<feature type="domain" description="Peptidase M16 C-terminal" evidence="10">
    <location>
        <begin position="290"/>
        <end position="468"/>
    </location>
</feature>
<sequence length="1171" mass="133267">MLGRRSVSLKPLNPTRLPNRLLASPARSLSVRPLSSKTLPRPSVAKYIWNPAESKCFGERHQLHRSMATETRIPSPEEARNAGFVTKHITLSDGTSASYEAFQGQIEKPVMDECHYELIRLPNQLEAVVISDPETDKASAAMDVRVGHLSDPEDLQGMAHYCEHLLFMGTKKYPRENEYSEYLSNHNGSSNAYTSLDETNYYFDVGHEHFEGALDRFAQFFLEPLFDASCSEREIRAVDSEHKKNLQSDLWRSYQLEKSVSDSSHPYSKFGTGNLETLWDQPRSRGIEIRDELLKFHQKYYSANLMKLVVIGREPIEQLTRWVVDKFHSVPNKQSEVPRFPHSPLGAEQLGTQVMFRTIKEIRSLELTFPFPEQTYHYKSKPGQMVSHFLGHEGHGSLFSCLKQRGWVNMLSAGSGVSVEGFELFKIMLELTPEGYQHYQDVCAAIFQYLDLLRSQPIENWMFDEVKKLSELRFAFKERMRPASYTSALASQMQLPMPSEWILSGAYIVREFDRQLIQQTLSALRPENCRVMLAGLEPPEGYALDQKETWYGTEYTVAPLPAEVVTKKHATLDGLELPKQNEFIPSDLQVISSKDARHAPAERPQLIQNTPTVRAWHKQDDRFFLPKADVVLLLRTPRVNHSPRTAVLSRVMVELVKDALSEYSYDAEVAGLQYNVDSQFEGIAVVVAGYNDKLSLLLKSVLHTLTTLKVDKKRFEIIMDQVRRNYANFDMEEPYQHAVYYSQYLITDTIWTQKEKLGVMQAIRPEDVQEYCQWVYEQLHIEMLVHGNMTRSQTQSLVEQVEQYFQLSALPEQDRSPPSSLLLPTGSDSAWKLPVANPGNLNSSLEYYLQVGDPTDVKLRATLSLFAQIANEPCFDQLRTKEQLGYLVFSGVRRSVGAMGFRVIVQSERDSEYLASRIDAFLVQLKGLLTAMSPEEFSAHQRSLINKKRETMKNLGEETSRLWTAIQSGYYDFSSRERDVEQLEQLTKDDVLAFMDTYVHPDSMQRAKSVTHLQAQTKSTALSAEALDKFFAWLEQQGAAIPNEMRDAIQAQAQSVEALCELVKMLSTQQPDALPVPQADLFAAIDRYSTEFPGNAESQREMQSSPVGALPVHTIENVTEFKAQLKHSAVPRPVKPWSEYEKPITPKLVDDSAPHVSDGSTKSTQSVRANM</sequence>
<dbReference type="SUPFAM" id="SSF63411">
    <property type="entry name" value="LuxS/MPP-like metallohydrolase"/>
    <property type="match status" value="4"/>
</dbReference>
<evidence type="ECO:0000259" key="11">
    <source>
        <dbReference type="Pfam" id="PF16187"/>
    </source>
</evidence>
<evidence type="ECO:0000256" key="7">
    <source>
        <dbReference type="RuleBase" id="RU004447"/>
    </source>
</evidence>
<feature type="region of interest" description="Disordered" evidence="8">
    <location>
        <begin position="1"/>
        <end position="20"/>
    </location>
</feature>
<dbReference type="GO" id="GO:0043171">
    <property type="term" value="P:peptide catabolic process"/>
    <property type="evidence" value="ECO:0007669"/>
    <property type="project" value="TreeGrafter"/>
</dbReference>
<keyword evidence="3" id="KW-0479">Metal-binding</keyword>
<dbReference type="FunFam" id="3.30.830.10:FF:000005">
    <property type="entry name" value="nardilysin isoform X1"/>
    <property type="match status" value="1"/>
</dbReference>
<evidence type="ECO:0000256" key="6">
    <source>
        <dbReference type="ARBA" id="ARBA00023049"/>
    </source>
</evidence>
<dbReference type="EC" id="3.4.24.56" evidence="13"/>
<organism evidence="13 14">
    <name type="scientific">Malassezia yamatoensis</name>
    <dbReference type="NCBI Taxonomy" id="253288"/>
    <lineage>
        <taxon>Eukaryota</taxon>
        <taxon>Fungi</taxon>
        <taxon>Dikarya</taxon>
        <taxon>Basidiomycota</taxon>
        <taxon>Ustilaginomycotina</taxon>
        <taxon>Malasseziomycetes</taxon>
        <taxon>Malasseziales</taxon>
        <taxon>Malasseziaceae</taxon>
        <taxon>Malassezia</taxon>
    </lineage>
</organism>